<dbReference type="SUPFAM" id="SSF103657">
    <property type="entry name" value="BAR/IMD domain-like"/>
    <property type="match status" value="1"/>
</dbReference>
<dbReference type="EMBL" id="JAPFFF010000004">
    <property type="protein sequence ID" value="KAK8892918.1"/>
    <property type="molecule type" value="Genomic_DNA"/>
</dbReference>
<dbReference type="InterPro" id="IPR027267">
    <property type="entry name" value="AH/BAR_dom_sf"/>
</dbReference>
<dbReference type="Gene3D" id="1.20.1270.60">
    <property type="entry name" value="Arfaptin homology (AH) domain/BAR domain"/>
    <property type="match status" value="1"/>
</dbReference>
<organism evidence="1 2">
    <name type="scientific">Tritrichomonas musculus</name>
    <dbReference type="NCBI Taxonomy" id="1915356"/>
    <lineage>
        <taxon>Eukaryota</taxon>
        <taxon>Metamonada</taxon>
        <taxon>Parabasalia</taxon>
        <taxon>Tritrichomonadida</taxon>
        <taxon>Tritrichomonadidae</taxon>
        <taxon>Tritrichomonas</taxon>
    </lineage>
</organism>
<keyword evidence="2" id="KW-1185">Reference proteome</keyword>
<evidence type="ECO:0000313" key="1">
    <source>
        <dbReference type="EMBL" id="KAK8892918.1"/>
    </source>
</evidence>
<protein>
    <submittedName>
        <fullName evidence="1">Uncharacterized protein</fullName>
    </submittedName>
</protein>
<dbReference type="Proteomes" id="UP001470230">
    <property type="component" value="Unassembled WGS sequence"/>
</dbReference>
<gene>
    <name evidence="1" type="ORF">M9Y10_030170</name>
</gene>
<comment type="caution">
    <text evidence="1">The sequence shown here is derived from an EMBL/GenBank/DDBJ whole genome shotgun (WGS) entry which is preliminary data.</text>
</comment>
<accession>A0ABR2KPJ3</accession>
<proteinExistence type="predicted"/>
<evidence type="ECO:0000313" key="2">
    <source>
        <dbReference type="Proteomes" id="UP001470230"/>
    </source>
</evidence>
<name>A0ABR2KPJ3_9EUKA</name>
<sequence length="95" mass="11192">MISYRKQIDDLLILKRNRKKAVHLYDQNKEKLRKAQCAEQPDFAKINQLQRKVEVCESAYSSANNEFISAVDKLTVSRKDDLIQLLKRCFFNISE</sequence>
<reference evidence="1 2" key="1">
    <citation type="submission" date="2024-04" db="EMBL/GenBank/DDBJ databases">
        <title>Tritrichomonas musculus Genome.</title>
        <authorList>
            <person name="Alves-Ferreira E."/>
            <person name="Grigg M."/>
            <person name="Lorenzi H."/>
            <person name="Galac M."/>
        </authorList>
    </citation>
    <scope>NUCLEOTIDE SEQUENCE [LARGE SCALE GENOMIC DNA]</scope>
    <source>
        <strain evidence="1 2">EAF2021</strain>
    </source>
</reference>